<evidence type="ECO:0000313" key="7">
    <source>
        <dbReference type="Proteomes" id="UP000238164"/>
    </source>
</evidence>
<dbReference type="Proteomes" id="UP000238164">
    <property type="component" value="Chromosome 1"/>
</dbReference>
<dbReference type="Gene3D" id="3.40.50.150">
    <property type="entry name" value="Vaccinia Virus protein VP39"/>
    <property type="match status" value="1"/>
</dbReference>
<sequence>MLTALHAMIYSDDPAATRRFLMDVLRWPFVSEGARGDAGVGGAGTGGTDPAEWLIFRSGPSELGVHPTREGDWSAPRHHSLTLTCDDLDATMAELAGRGAQFSGEPRELGFGRAVMMAVPGADDLMLYQPAHATAHDLPSDEPAHDHGHTHHDHSHGERRMPVTDDEWHQHYAAEAIWSGNPNGALVAEVSSLEPGRAVDVGCGEGADAVWLASQGWQVTAFDVADSALDRGRAAAEAGAVQVDWVRAGLLSSELPEGAFDLVSVCYPALLRTPEGLAERALLALVAPGGRLLVLAHADVDREQALERGFDPDDYLDLDTIRAAVPTDWVIETDDRRDRHVTGGAGAGHHTDLVLRVRRP</sequence>
<evidence type="ECO:0000256" key="4">
    <source>
        <dbReference type="SAM" id="MobiDB-lite"/>
    </source>
</evidence>
<dbReference type="SUPFAM" id="SSF53335">
    <property type="entry name" value="S-adenosyl-L-methionine-dependent methyltransferases"/>
    <property type="match status" value="1"/>
</dbReference>
<dbReference type="InterPro" id="IPR004360">
    <property type="entry name" value="Glyas_Fos-R_dOase_dom"/>
</dbReference>
<dbReference type="Pfam" id="PF00903">
    <property type="entry name" value="Glyoxalase"/>
    <property type="match status" value="1"/>
</dbReference>
<accession>A0A2N9JJT7</accession>
<dbReference type="Gene3D" id="3.10.180.10">
    <property type="entry name" value="2,3-Dihydroxybiphenyl 1,2-Dioxygenase, domain 1"/>
    <property type="match status" value="1"/>
</dbReference>
<dbReference type="KEGG" id="mgg:MPLG2_2812"/>
<dbReference type="GO" id="GO:0008168">
    <property type="term" value="F:methyltransferase activity"/>
    <property type="evidence" value="ECO:0007669"/>
    <property type="project" value="UniProtKB-KW"/>
</dbReference>
<dbReference type="Pfam" id="PF13649">
    <property type="entry name" value="Methyltransf_25"/>
    <property type="match status" value="1"/>
</dbReference>
<dbReference type="InterPro" id="IPR029063">
    <property type="entry name" value="SAM-dependent_MTases_sf"/>
</dbReference>
<dbReference type="SUPFAM" id="SSF54593">
    <property type="entry name" value="Glyoxalase/Bleomycin resistance protein/Dihydroxybiphenyl dioxygenase"/>
    <property type="match status" value="1"/>
</dbReference>
<gene>
    <name evidence="6" type="ORF">MPLG2_2812</name>
</gene>
<organism evidence="6 7">
    <name type="scientific">Micropruina glycogenica</name>
    <dbReference type="NCBI Taxonomy" id="75385"/>
    <lineage>
        <taxon>Bacteria</taxon>
        <taxon>Bacillati</taxon>
        <taxon>Actinomycetota</taxon>
        <taxon>Actinomycetes</taxon>
        <taxon>Propionibacteriales</taxon>
        <taxon>Nocardioidaceae</taxon>
        <taxon>Micropruina</taxon>
    </lineage>
</organism>
<reference evidence="6 7" key="1">
    <citation type="submission" date="2018-02" db="EMBL/GenBank/DDBJ databases">
        <authorList>
            <person name="Cohen D.B."/>
            <person name="Kent A.D."/>
        </authorList>
    </citation>
    <scope>NUCLEOTIDE SEQUENCE [LARGE SCALE GENOMIC DNA]</scope>
    <source>
        <strain evidence="6">1</strain>
    </source>
</reference>
<keyword evidence="7" id="KW-1185">Reference proteome</keyword>
<dbReference type="RefSeq" id="WP_158681186.1">
    <property type="nucleotide sequence ID" value="NZ_BAAAGO010000008.1"/>
</dbReference>
<dbReference type="PANTHER" id="PTHR43464:SF19">
    <property type="entry name" value="UBIQUINONE BIOSYNTHESIS O-METHYLTRANSFERASE, MITOCHONDRIAL"/>
    <property type="match status" value="1"/>
</dbReference>
<keyword evidence="1" id="KW-0489">Methyltransferase</keyword>
<feature type="compositionally biased region" description="Basic and acidic residues" evidence="4">
    <location>
        <begin position="135"/>
        <end position="147"/>
    </location>
</feature>
<dbReference type="CDD" id="cd02440">
    <property type="entry name" value="AdoMet_MTases"/>
    <property type="match status" value="1"/>
</dbReference>
<dbReference type="OrthoDB" id="9786503at2"/>
<dbReference type="InterPro" id="IPR041698">
    <property type="entry name" value="Methyltransf_25"/>
</dbReference>
<feature type="region of interest" description="Disordered" evidence="4">
    <location>
        <begin position="135"/>
        <end position="161"/>
    </location>
</feature>
<protein>
    <submittedName>
        <fullName evidence="6">Thioredoxin reductase (Modular protein)</fullName>
    </submittedName>
</protein>
<name>A0A2N9JJT7_9ACTN</name>
<dbReference type="PROSITE" id="PS51819">
    <property type="entry name" value="VOC"/>
    <property type="match status" value="1"/>
</dbReference>
<dbReference type="InterPro" id="IPR029068">
    <property type="entry name" value="Glyas_Bleomycin-R_OHBP_Dase"/>
</dbReference>
<evidence type="ECO:0000256" key="2">
    <source>
        <dbReference type="ARBA" id="ARBA00022679"/>
    </source>
</evidence>
<dbReference type="InterPro" id="IPR037523">
    <property type="entry name" value="VOC_core"/>
</dbReference>
<keyword evidence="3" id="KW-0949">S-adenosyl-L-methionine</keyword>
<keyword evidence="2" id="KW-0808">Transferase</keyword>
<proteinExistence type="predicted"/>
<evidence type="ECO:0000259" key="5">
    <source>
        <dbReference type="PROSITE" id="PS51819"/>
    </source>
</evidence>
<dbReference type="GO" id="GO:0032259">
    <property type="term" value="P:methylation"/>
    <property type="evidence" value="ECO:0007669"/>
    <property type="project" value="UniProtKB-KW"/>
</dbReference>
<evidence type="ECO:0000313" key="6">
    <source>
        <dbReference type="EMBL" id="SPD87842.1"/>
    </source>
</evidence>
<dbReference type="EMBL" id="LT985188">
    <property type="protein sequence ID" value="SPD87842.1"/>
    <property type="molecule type" value="Genomic_DNA"/>
</dbReference>
<evidence type="ECO:0000256" key="1">
    <source>
        <dbReference type="ARBA" id="ARBA00022603"/>
    </source>
</evidence>
<dbReference type="PANTHER" id="PTHR43464">
    <property type="entry name" value="METHYLTRANSFERASE"/>
    <property type="match status" value="1"/>
</dbReference>
<dbReference type="AlphaFoldDB" id="A0A2N9JJT7"/>
<evidence type="ECO:0000256" key="3">
    <source>
        <dbReference type="ARBA" id="ARBA00022691"/>
    </source>
</evidence>
<feature type="domain" description="VOC" evidence="5">
    <location>
        <begin position="3"/>
        <end position="130"/>
    </location>
</feature>